<gene>
    <name evidence="1" type="ORF">C1J00_16900</name>
</gene>
<dbReference type="AlphaFoldDB" id="A0A2N8TPZ1"/>
<keyword evidence="2" id="KW-1185">Reference proteome</keyword>
<dbReference type="OrthoDB" id="4247878at2"/>
<sequence length="96" mass="11172">MTQLSRHGKTALEYWQTYRPTALAALGNEEQQTEFFHALDLRVTEQIGTLTQDLLQQLPAEQRAAARRATRSRAQEMVYAEEIWLEKEPGTEHREM</sequence>
<protein>
    <submittedName>
        <fullName evidence="1">Uncharacterized protein</fullName>
    </submittedName>
</protein>
<organism evidence="1 2">
    <name type="scientific">Streptomyces cahuitamycinicus</name>
    <dbReference type="NCBI Taxonomy" id="2070367"/>
    <lineage>
        <taxon>Bacteria</taxon>
        <taxon>Bacillati</taxon>
        <taxon>Actinomycetota</taxon>
        <taxon>Actinomycetes</taxon>
        <taxon>Kitasatosporales</taxon>
        <taxon>Streptomycetaceae</taxon>
        <taxon>Streptomyces</taxon>
    </lineage>
</organism>
<evidence type="ECO:0000313" key="1">
    <source>
        <dbReference type="EMBL" id="PNG21059.1"/>
    </source>
</evidence>
<dbReference type="RefSeq" id="WP_102909903.1">
    <property type="nucleotide sequence ID" value="NZ_POUC01000107.1"/>
</dbReference>
<evidence type="ECO:0000313" key="2">
    <source>
        <dbReference type="Proteomes" id="UP000235943"/>
    </source>
</evidence>
<accession>A0A2N8TPZ1</accession>
<name>A0A2N8TPZ1_9ACTN</name>
<reference evidence="1 2" key="1">
    <citation type="submission" date="2018-01" db="EMBL/GenBank/DDBJ databases">
        <title>Draft genome sequence of Streptomyces sp. 13K301.</title>
        <authorList>
            <person name="Sahin N."/>
            <person name="Saygin H."/>
            <person name="Ay H."/>
        </authorList>
    </citation>
    <scope>NUCLEOTIDE SEQUENCE [LARGE SCALE GENOMIC DNA]</scope>
    <source>
        <strain evidence="1 2">13K301</strain>
    </source>
</reference>
<dbReference type="Proteomes" id="UP000235943">
    <property type="component" value="Unassembled WGS sequence"/>
</dbReference>
<proteinExistence type="predicted"/>
<dbReference type="EMBL" id="POUC01000107">
    <property type="protein sequence ID" value="PNG21059.1"/>
    <property type="molecule type" value="Genomic_DNA"/>
</dbReference>
<comment type="caution">
    <text evidence="1">The sequence shown here is derived from an EMBL/GenBank/DDBJ whole genome shotgun (WGS) entry which is preliminary data.</text>
</comment>